<sequence length="927" mass="101391">MGPSVLMILGFLLSQALSSDMQDYHDMTIERDVTGVLGEDVYLHCLYPGNDNDTLIMSSWSRLGSKKKLAVYSSQKSITSEGFSALSSPSNLTVRMRVLSLDAEGKYTCEFVSLEDQVKKQVSLTVLVRPDVTVEVEEETQSGTHYQSVSCSTTNAKPEPQISWEIGDRNASDVIFSVQKESVHHANGTLDLTQVLRFPTHLNDEGTVVCVVQHPALPEPRRTAALVQTFVAPDITMETGLVVESGDGGERTLRVVNCTAMGGRPQPEIAWRLPGEENTLSARVWSDDGVFISSVSLPAGGHEGENVTCVVSHPKLTRNARTLTLPSYYLSSIQLVVNSSTESGTALESLLLEEGEPGKALALEVLGDVPSYQTECTKDRASLPHGVELLGGVLSFRGPMALCYAGLYECRASFYKHTASVQLDVSVKPGIQAPILVVPNIKMKTWRELDSVIFECSALDAVPSPNVSWSLPPDLTGEMALNTSSRNGSDSATATLTLSACLPVERTVLCLVEHPLFEDPESREITLPACARPNITVQSGVVWEQGSAYAEVECRVESVRPRANVSWCVEDSPYDGSDVDLLGKEDRAEGVEGLVVTSVLQLPFAEYLGKSVVCVVRHQSLLDPERRVVQVQPTEPAETRAILVTEYDFPRLRAVCVYSGQSGSVNITWLLPDNNTAERVVSSSVREGSKFRANASYEFPLERHEGRALTCIIHQEHGPVERRVVQVPLYYISSVSVMNKTTRVYGEEVVLHRVALRQHLSHQKILLRVNGNVPNSQIVCSRSDSSAAPSVQDTSALSSALVFPMAVSQREAGQYVCRASFHHHSATVYILVEVTSEEAEHMTFISICFSTALAIILIVIVTLCVFCKRHGHPAEKENRKKLESISTLTSLMHDPRSPELKKAALPGVRGHQYAELVSIILVEKTTV</sequence>
<dbReference type="GO" id="GO:0007156">
    <property type="term" value="P:homophilic cell adhesion via plasma membrane adhesion molecules"/>
    <property type="evidence" value="ECO:0007669"/>
    <property type="project" value="TreeGrafter"/>
</dbReference>
<evidence type="ECO:0000313" key="14">
    <source>
        <dbReference type="Proteomes" id="UP000515152"/>
    </source>
</evidence>
<dbReference type="InterPro" id="IPR013162">
    <property type="entry name" value="CD80_C2-set"/>
</dbReference>
<feature type="chain" id="PRO_5028294581" evidence="12">
    <location>
        <begin position="19"/>
        <end position="927"/>
    </location>
</feature>
<evidence type="ECO:0000256" key="12">
    <source>
        <dbReference type="SAM" id="SignalP"/>
    </source>
</evidence>
<dbReference type="GO" id="GO:0043296">
    <property type="term" value="C:apical junction complex"/>
    <property type="evidence" value="ECO:0007669"/>
    <property type="project" value="TreeGrafter"/>
</dbReference>
<dbReference type="SUPFAM" id="SSF48726">
    <property type="entry name" value="Immunoglobulin"/>
    <property type="match status" value="5"/>
</dbReference>
<dbReference type="KEGG" id="char:116221794"/>
<keyword evidence="3 11" id="KW-0812">Transmembrane</keyword>
<evidence type="ECO:0000256" key="11">
    <source>
        <dbReference type="SAM" id="Phobius"/>
    </source>
</evidence>
<dbReference type="GO" id="GO:0016020">
    <property type="term" value="C:membrane"/>
    <property type="evidence" value="ECO:0007669"/>
    <property type="project" value="UniProtKB-SubCell"/>
</dbReference>
<evidence type="ECO:0000256" key="3">
    <source>
        <dbReference type="ARBA" id="ARBA00022692"/>
    </source>
</evidence>
<keyword evidence="6" id="KW-0130">Cell adhesion</keyword>
<accession>A0A6P8G0Q0</accession>
<gene>
    <name evidence="15" type="primary">si:ch211-149e23.4</name>
</gene>
<comment type="subcellular location">
    <subcellularLocation>
        <location evidence="1">Membrane</location>
        <topology evidence="1">Single-pass membrane protein</topology>
    </subcellularLocation>
</comment>
<dbReference type="InterPro" id="IPR013783">
    <property type="entry name" value="Ig-like_fold"/>
</dbReference>
<evidence type="ECO:0000256" key="5">
    <source>
        <dbReference type="ARBA" id="ARBA00022737"/>
    </source>
</evidence>
<keyword evidence="7 11" id="KW-1133">Transmembrane helix</keyword>
<keyword evidence="14" id="KW-1185">Reference proteome</keyword>
<reference evidence="15" key="1">
    <citation type="submission" date="2025-08" db="UniProtKB">
        <authorList>
            <consortium name="RefSeq"/>
        </authorList>
    </citation>
    <scope>IDENTIFICATION</scope>
</reference>
<organism evidence="14 15">
    <name type="scientific">Clupea harengus</name>
    <name type="common">Atlantic herring</name>
    <dbReference type="NCBI Taxonomy" id="7950"/>
    <lineage>
        <taxon>Eukaryota</taxon>
        <taxon>Metazoa</taxon>
        <taxon>Chordata</taxon>
        <taxon>Craniata</taxon>
        <taxon>Vertebrata</taxon>
        <taxon>Euteleostomi</taxon>
        <taxon>Actinopterygii</taxon>
        <taxon>Neopterygii</taxon>
        <taxon>Teleostei</taxon>
        <taxon>Clupei</taxon>
        <taxon>Clupeiformes</taxon>
        <taxon>Clupeoidei</taxon>
        <taxon>Clupeidae</taxon>
        <taxon>Clupea</taxon>
    </lineage>
</organism>
<dbReference type="InterPro" id="IPR003599">
    <property type="entry name" value="Ig_sub"/>
</dbReference>
<dbReference type="Pfam" id="PF08205">
    <property type="entry name" value="C2-set_2"/>
    <property type="match status" value="2"/>
</dbReference>
<evidence type="ECO:0000259" key="13">
    <source>
        <dbReference type="PROSITE" id="PS50835"/>
    </source>
</evidence>
<dbReference type="SMART" id="SM00409">
    <property type="entry name" value="IG"/>
    <property type="match status" value="2"/>
</dbReference>
<dbReference type="InterPro" id="IPR036179">
    <property type="entry name" value="Ig-like_dom_sf"/>
</dbReference>
<protein>
    <submittedName>
        <fullName evidence="15">Uncharacterized protein si:ch211-149e23.4</fullName>
    </submittedName>
</protein>
<dbReference type="InterPro" id="IPR007110">
    <property type="entry name" value="Ig-like_dom"/>
</dbReference>
<feature type="domain" description="Ig-like" evidence="13">
    <location>
        <begin position="233"/>
        <end position="324"/>
    </location>
</feature>
<keyword evidence="10" id="KW-0325">Glycoprotein</keyword>
<evidence type="ECO:0000256" key="7">
    <source>
        <dbReference type="ARBA" id="ARBA00022989"/>
    </source>
</evidence>
<proteinExistence type="inferred from homology"/>
<feature type="transmembrane region" description="Helical" evidence="11">
    <location>
        <begin position="844"/>
        <end position="866"/>
    </location>
</feature>
<dbReference type="PANTHER" id="PTHR23277">
    <property type="entry name" value="NECTIN-RELATED"/>
    <property type="match status" value="1"/>
</dbReference>
<evidence type="ECO:0000256" key="10">
    <source>
        <dbReference type="ARBA" id="ARBA00023180"/>
    </source>
</evidence>
<evidence type="ECO:0000313" key="15">
    <source>
        <dbReference type="RefSeq" id="XP_031429017.1"/>
    </source>
</evidence>
<evidence type="ECO:0000256" key="8">
    <source>
        <dbReference type="ARBA" id="ARBA00023136"/>
    </source>
</evidence>
<dbReference type="PROSITE" id="PS50835">
    <property type="entry name" value="IG_LIKE"/>
    <property type="match status" value="5"/>
</dbReference>
<name>A0A6P8G0Q0_CLUHA</name>
<feature type="domain" description="Ig-like" evidence="13">
    <location>
        <begin position="439"/>
        <end position="526"/>
    </location>
</feature>
<dbReference type="Proteomes" id="UP000515152">
    <property type="component" value="Chromosome 9"/>
</dbReference>
<dbReference type="Pfam" id="PF07686">
    <property type="entry name" value="V-set"/>
    <property type="match status" value="1"/>
</dbReference>
<dbReference type="PANTHER" id="PTHR23277:SF107">
    <property type="entry name" value="HEMICENTIN-1"/>
    <property type="match status" value="1"/>
</dbReference>
<feature type="domain" description="Ig-like" evidence="13">
    <location>
        <begin position="533"/>
        <end position="630"/>
    </location>
</feature>
<keyword evidence="9" id="KW-1015">Disulfide bond</keyword>
<dbReference type="GO" id="GO:0007157">
    <property type="term" value="P:heterophilic cell-cell adhesion via plasma membrane cell adhesion molecules"/>
    <property type="evidence" value="ECO:0007669"/>
    <property type="project" value="TreeGrafter"/>
</dbReference>
<dbReference type="RefSeq" id="XP_031429017.1">
    <property type="nucleotide sequence ID" value="XM_031573157.1"/>
</dbReference>
<dbReference type="Gene3D" id="2.60.40.10">
    <property type="entry name" value="Immunoglobulins"/>
    <property type="match status" value="5"/>
</dbReference>
<keyword evidence="4 12" id="KW-0732">Signal</keyword>
<dbReference type="GeneID" id="116221794"/>
<evidence type="ECO:0000256" key="4">
    <source>
        <dbReference type="ARBA" id="ARBA00022729"/>
    </source>
</evidence>
<dbReference type="OrthoDB" id="8915289at2759"/>
<feature type="domain" description="Ig-like" evidence="13">
    <location>
        <begin position="130"/>
        <end position="227"/>
    </location>
</feature>
<comment type="similarity">
    <text evidence="2">Belongs to the nectin family.</text>
</comment>
<feature type="signal peptide" evidence="12">
    <location>
        <begin position="1"/>
        <end position="18"/>
    </location>
</feature>
<dbReference type="AlphaFoldDB" id="A0A6P8G0Q0"/>
<dbReference type="GO" id="GO:0005912">
    <property type="term" value="C:adherens junction"/>
    <property type="evidence" value="ECO:0007669"/>
    <property type="project" value="TreeGrafter"/>
</dbReference>
<evidence type="ECO:0000256" key="1">
    <source>
        <dbReference type="ARBA" id="ARBA00004167"/>
    </source>
</evidence>
<keyword evidence="5" id="KW-0677">Repeat</keyword>
<evidence type="ECO:0000256" key="2">
    <source>
        <dbReference type="ARBA" id="ARBA00007810"/>
    </source>
</evidence>
<feature type="domain" description="Ig-like" evidence="13">
    <location>
        <begin position="3"/>
        <end position="125"/>
    </location>
</feature>
<evidence type="ECO:0000256" key="6">
    <source>
        <dbReference type="ARBA" id="ARBA00022889"/>
    </source>
</evidence>
<dbReference type="InterPro" id="IPR051427">
    <property type="entry name" value="Nectin/Nectin-like"/>
</dbReference>
<dbReference type="InterPro" id="IPR013106">
    <property type="entry name" value="Ig_V-set"/>
</dbReference>
<keyword evidence="8 11" id="KW-0472">Membrane</keyword>
<evidence type="ECO:0000256" key="9">
    <source>
        <dbReference type="ARBA" id="ARBA00023157"/>
    </source>
</evidence>